<dbReference type="InParanoid" id="A0A0P0XHK7"/>
<feature type="region of interest" description="Disordered" evidence="1">
    <location>
        <begin position="1"/>
        <end position="30"/>
    </location>
</feature>
<protein>
    <submittedName>
        <fullName evidence="2">Os08g0470500 protein</fullName>
    </submittedName>
</protein>
<feature type="region of interest" description="Disordered" evidence="1">
    <location>
        <begin position="42"/>
        <end position="86"/>
    </location>
</feature>
<evidence type="ECO:0000313" key="2">
    <source>
        <dbReference type="EMBL" id="BAT05838.1"/>
    </source>
</evidence>
<name>A0A0P0XHK7_ORYSJ</name>
<reference evidence="2 3" key="2">
    <citation type="journal article" date="2013" name="Plant Cell Physiol.">
        <title>Rice Annotation Project Database (RAP-DB): an integrative and interactive database for rice genomics.</title>
        <authorList>
            <person name="Sakai H."/>
            <person name="Lee S.S."/>
            <person name="Tanaka T."/>
            <person name="Numa H."/>
            <person name="Kim J."/>
            <person name="Kawahara Y."/>
            <person name="Wakimoto H."/>
            <person name="Yang C.C."/>
            <person name="Iwamoto M."/>
            <person name="Abe T."/>
            <person name="Yamada Y."/>
            <person name="Muto A."/>
            <person name="Inokuchi H."/>
            <person name="Ikemura T."/>
            <person name="Matsumoto T."/>
            <person name="Sasaki T."/>
            <person name="Itoh T."/>
        </authorList>
    </citation>
    <scope>NUCLEOTIDE SEQUENCE [LARGE SCALE GENOMIC DNA]</scope>
    <source>
        <strain evidence="3">cv. Nipponbare</strain>
    </source>
</reference>
<accession>A0A0P0XHK7</accession>
<dbReference type="PaxDb" id="39947-A0A0P0XHK7"/>
<keyword evidence="3" id="KW-1185">Reference proteome</keyword>
<proteinExistence type="predicted"/>
<dbReference type="EMBL" id="AP014964">
    <property type="protein sequence ID" value="BAT05838.1"/>
    <property type="molecule type" value="Genomic_DNA"/>
</dbReference>
<evidence type="ECO:0000256" key="1">
    <source>
        <dbReference type="SAM" id="MobiDB-lite"/>
    </source>
</evidence>
<dbReference type="AlphaFoldDB" id="A0A0P0XHK7"/>
<evidence type="ECO:0000313" key="3">
    <source>
        <dbReference type="Proteomes" id="UP000059680"/>
    </source>
</evidence>
<sequence length="153" mass="16512">MSDNGGMMTVPNLGTLDPMADADANDGSQVSPVAPRLLFANIQPPLLPTPPSPNPSPVVQMQTPAPPSPAGEGRRRSPRLAAKPLAGLPMSLRAQLNLCRRMGLTPPEGILTEKVVSDFKAMFNAPLPQDAIDALEHLFGLNKEEQRQRMRCW</sequence>
<feature type="compositionally biased region" description="Pro residues" evidence="1">
    <location>
        <begin position="45"/>
        <end position="56"/>
    </location>
</feature>
<gene>
    <name evidence="2" type="ordered locus">Os08g0470500</name>
    <name evidence="2" type="ORF">OSNPB_080470500</name>
</gene>
<reference evidence="2 3" key="3">
    <citation type="journal article" date="2013" name="Rice">
        <title>Improvement of the Oryza sativa Nipponbare reference genome using next generation sequence and optical map data.</title>
        <authorList>
            <person name="Kawahara Y."/>
            <person name="de la Bastide M."/>
            <person name="Hamilton J.P."/>
            <person name="Kanamori H."/>
            <person name="McCombie W.R."/>
            <person name="Ouyang S."/>
            <person name="Schwartz D.C."/>
            <person name="Tanaka T."/>
            <person name="Wu J."/>
            <person name="Zhou S."/>
            <person name="Childs K.L."/>
            <person name="Davidson R.M."/>
            <person name="Lin H."/>
            <person name="Quesada-Ocampo L."/>
            <person name="Vaillancourt B."/>
            <person name="Sakai H."/>
            <person name="Lee S.S."/>
            <person name="Kim J."/>
            <person name="Numa H."/>
            <person name="Itoh T."/>
            <person name="Buell C.R."/>
            <person name="Matsumoto T."/>
        </authorList>
    </citation>
    <scope>NUCLEOTIDE SEQUENCE [LARGE SCALE GENOMIC DNA]</scope>
    <source>
        <strain evidence="3">cv. Nipponbare</strain>
    </source>
</reference>
<organism evidence="2 3">
    <name type="scientific">Oryza sativa subsp. japonica</name>
    <name type="common">Rice</name>
    <dbReference type="NCBI Taxonomy" id="39947"/>
    <lineage>
        <taxon>Eukaryota</taxon>
        <taxon>Viridiplantae</taxon>
        <taxon>Streptophyta</taxon>
        <taxon>Embryophyta</taxon>
        <taxon>Tracheophyta</taxon>
        <taxon>Spermatophyta</taxon>
        <taxon>Magnoliopsida</taxon>
        <taxon>Liliopsida</taxon>
        <taxon>Poales</taxon>
        <taxon>Poaceae</taxon>
        <taxon>BOP clade</taxon>
        <taxon>Oryzoideae</taxon>
        <taxon>Oryzeae</taxon>
        <taxon>Oryzinae</taxon>
        <taxon>Oryza</taxon>
        <taxon>Oryza sativa</taxon>
    </lineage>
</organism>
<reference evidence="3" key="1">
    <citation type="journal article" date="2005" name="Nature">
        <title>The map-based sequence of the rice genome.</title>
        <authorList>
            <consortium name="International rice genome sequencing project (IRGSP)"/>
            <person name="Matsumoto T."/>
            <person name="Wu J."/>
            <person name="Kanamori H."/>
            <person name="Katayose Y."/>
            <person name="Fujisawa M."/>
            <person name="Namiki N."/>
            <person name="Mizuno H."/>
            <person name="Yamamoto K."/>
            <person name="Antonio B.A."/>
            <person name="Baba T."/>
            <person name="Sakata K."/>
            <person name="Nagamura Y."/>
            <person name="Aoki H."/>
            <person name="Arikawa K."/>
            <person name="Arita K."/>
            <person name="Bito T."/>
            <person name="Chiden Y."/>
            <person name="Fujitsuka N."/>
            <person name="Fukunaka R."/>
            <person name="Hamada M."/>
            <person name="Harada C."/>
            <person name="Hayashi A."/>
            <person name="Hijishita S."/>
            <person name="Honda M."/>
            <person name="Hosokawa S."/>
            <person name="Ichikawa Y."/>
            <person name="Idonuma A."/>
            <person name="Iijima M."/>
            <person name="Ikeda M."/>
            <person name="Ikeno M."/>
            <person name="Ito K."/>
            <person name="Ito S."/>
            <person name="Ito T."/>
            <person name="Ito Y."/>
            <person name="Ito Y."/>
            <person name="Iwabuchi A."/>
            <person name="Kamiya K."/>
            <person name="Karasawa W."/>
            <person name="Kurita K."/>
            <person name="Katagiri S."/>
            <person name="Kikuta A."/>
            <person name="Kobayashi H."/>
            <person name="Kobayashi N."/>
            <person name="Machita K."/>
            <person name="Maehara T."/>
            <person name="Masukawa M."/>
            <person name="Mizubayashi T."/>
            <person name="Mukai Y."/>
            <person name="Nagasaki H."/>
            <person name="Nagata Y."/>
            <person name="Naito S."/>
            <person name="Nakashima M."/>
            <person name="Nakama Y."/>
            <person name="Nakamichi Y."/>
            <person name="Nakamura M."/>
            <person name="Meguro A."/>
            <person name="Negishi M."/>
            <person name="Ohta I."/>
            <person name="Ohta T."/>
            <person name="Okamoto M."/>
            <person name="Ono N."/>
            <person name="Saji S."/>
            <person name="Sakaguchi M."/>
            <person name="Sakai K."/>
            <person name="Shibata M."/>
            <person name="Shimokawa T."/>
            <person name="Song J."/>
            <person name="Takazaki Y."/>
            <person name="Terasawa K."/>
            <person name="Tsugane M."/>
            <person name="Tsuji K."/>
            <person name="Ueda S."/>
            <person name="Waki K."/>
            <person name="Yamagata H."/>
            <person name="Yamamoto M."/>
            <person name="Yamamoto S."/>
            <person name="Yamane H."/>
            <person name="Yoshiki S."/>
            <person name="Yoshihara R."/>
            <person name="Yukawa K."/>
            <person name="Zhong H."/>
            <person name="Yano M."/>
            <person name="Yuan Q."/>
            <person name="Ouyang S."/>
            <person name="Liu J."/>
            <person name="Jones K.M."/>
            <person name="Gansberger K."/>
            <person name="Moffat K."/>
            <person name="Hill J."/>
            <person name="Bera J."/>
            <person name="Fadrosh D."/>
            <person name="Jin S."/>
            <person name="Johri S."/>
            <person name="Kim M."/>
            <person name="Overton L."/>
            <person name="Reardon M."/>
            <person name="Tsitrin T."/>
            <person name="Vuong H."/>
            <person name="Weaver B."/>
            <person name="Ciecko A."/>
            <person name="Tallon L."/>
            <person name="Jackson J."/>
            <person name="Pai G."/>
            <person name="Aken S.V."/>
            <person name="Utterback T."/>
            <person name="Reidmuller S."/>
            <person name="Feldblyum T."/>
            <person name="Hsiao J."/>
            <person name="Zismann V."/>
            <person name="Iobst S."/>
            <person name="de Vazeille A.R."/>
            <person name="Buell C.R."/>
            <person name="Ying K."/>
            <person name="Li Y."/>
            <person name="Lu T."/>
            <person name="Huang Y."/>
            <person name="Zhao Q."/>
            <person name="Feng Q."/>
            <person name="Zhang L."/>
            <person name="Zhu J."/>
            <person name="Weng Q."/>
            <person name="Mu J."/>
            <person name="Lu Y."/>
            <person name="Fan D."/>
            <person name="Liu Y."/>
            <person name="Guan J."/>
            <person name="Zhang Y."/>
            <person name="Yu S."/>
            <person name="Liu X."/>
            <person name="Zhang Y."/>
            <person name="Hong G."/>
            <person name="Han B."/>
            <person name="Choisne N."/>
            <person name="Demange N."/>
            <person name="Orjeda G."/>
            <person name="Samain S."/>
            <person name="Cattolico L."/>
            <person name="Pelletier E."/>
            <person name="Couloux A."/>
            <person name="Segurens B."/>
            <person name="Wincker P."/>
            <person name="D'Hont A."/>
            <person name="Scarpelli C."/>
            <person name="Weissenbach J."/>
            <person name="Salanoubat M."/>
            <person name="Quetier F."/>
            <person name="Yu Y."/>
            <person name="Kim H.R."/>
            <person name="Rambo T."/>
            <person name="Currie J."/>
            <person name="Collura K."/>
            <person name="Luo M."/>
            <person name="Yang T."/>
            <person name="Ammiraju J.S.S."/>
            <person name="Engler F."/>
            <person name="Soderlund C."/>
            <person name="Wing R.A."/>
            <person name="Palmer L.E."/>
            <person name="de la Bastide M."/>
            <person name="Spiegel L."/>
            <person name="Nascimento L."/>
            <person name="Zutavern T."/>
            <person name="O'Shaughnessy A."/>
            <person name="Dike S."/>
            <person name="Dedhia N."/>
            <person name="Preston R."/>
            <person name="Balija V."/>
            <person name="McCombie W.R."/>
            <person name="Chow T."/>
            <person name="Chen H."/>
            <person name="Chung M."/>
            <person name="Chen C."/>
            <person name="Shaw J."/>
            <person name="Wu H."/>
            <person name="Hsiao K."/>
            <person name="Chao Y."/>
            <person name="Chu M."/>
            <person name="Cheng C."/>
            <person name="Hour A."/>
            <person name="Lee P."/>
            <person name="Lin S."/>
            <person name="Lin Y."/>
            <person name="Liou J."/>
            <person name="Liu S."/>
            <person name="Hsing Y."/>
            <person name="Raghuvanshi S."/>
            <person name="Mohanty A."/>
            <person name="Bharti A.K."/>
            <person name="Gaur A."/>
            <person name="Gupta V."/>
            <person name="Kumar D."/>
            <person name="Ravi V."/>
            <person name="Vij S."/>
            <person name="Kapur A."/>
            <person name="Khurana P."/>
            <person name="Khurana P."/>
            <person name="Khurana J.P."/>
            <person name="Tyagi A.K."/>
            <person name="Gaikwad K."/>
            <person name="Singh A."/>
            <person name="Dalal V."/>
            <person name="Srivastava S."/>
            <person name="Dixit A."/>
            <person name="Pal A.K."/>
            <person name="Ghazi I.A."/>
            <person name="Yadav M."/>
            <person name="Pandit A."/>
            <person name="Bhargava A."/>
            <person name="Sureshbabu K."/>
            <person name="Batra K."/>
            <person name="Sharma T.R."/>
            <person name="Mohapatra T."/>
            <person name="Singh N.K."/>
            <person name="Messing J."/>
            <person name="Nelson A.B."/>
            <person name="Fuks G."/>
            <person name="Kavchok S."/>
            <person name="Keizer G."/>
            <person name="Linton E."/>
            <person name="Llaca V."/>
            <person name="Song R."/>
            <person name="Tanyolac B."/>
            <person name="Young S."/>
            <person name="Ho-Il K."/>
            <person name="Hahn J.H."/>
            <person name="Sangsakoo G."/>
            <person name="Vanavichit A."/>
            <person name="de Mattos Luiz.A.T."/>
            <person name="Zimmer P.D."/>
            <person name="Malone G."/>
            <person name="Dellagostin O."/>
            <person name="de Oliveira A.C."/>
            <person name="Bevan M."/>
            <person name="Bancroft I."/>
            <person name="Minx P."/>
            <person name="Cordum H."/>
            <person name="Wilson R."/>
            <person name="Cheng Z."/>
            <person name="Jin W."/>
            <person name="Jiang J."/>
            <person name="Leong S.A."/>
            <person name="Iwama H."/>
            <person name="Gojobori T."/>
            <person name="Itoh T."/>
            <person name="Niimura Y."/>
            <person name="Fujii Y."/>
            <person name="Habara T."/>
            <person name="Sakai H."/>
            <person name="Sato Y."/>
            <person name="Wilson G."/>
            <person name="Kumar K."/>
            <person name="McCouch S."/>
            <person name="Juretic N."/>
            <person name="Hoen D."/>
            <person name="Wright S."/>
            <person name="Bruskiewich R."/>
            <person name="Bureau T."/>
            <person name="Miyao A."/>
            <person name="Hirochika H."/>
            <person name="Nishikawa T."/>
            <person name="Kadowaki K."/>
            <person name="Sugiura M."/>
            <person name="Burr B."/>
            <person name="Sasaki T."/>
        </authorList>
    </citation>
    <scope>NUCLEOTIDE SEQUENCE [LARGE SCALE GENOMIC DNA]</scope>
    <source>
        <strain evidence="3">cv. Nipponbare</strain>
    </source>
</reference>
<dbReference type="Proteomes" id="UP000059680">
    <property type="component" value="Chromosome 8"/>
</dbReference>